<feature type="chain" id="PRO_5026944704" description="DUF3298 domain-containing protein" evidence="1">
    <location>
        <begin position="22"/>
        <end position="280"/>
    </location>
</feature>
<name>A0A6J4LQ42_9GAMM</name>
<reference evidence="2" key="1">
    <citation type="submission" date="2020-02" db="EMBL/GenBank/DDBJ databases">
        <authorList>
            <person name="Meier V. D."/>
        </authorList>
    </citation>
    <scope>NUCLEOTIDE SEQUENCE</scope>
    <source>
        <strain evidence="2">AVDCRST_MAG71</strain>
    </source>
</reference>
<feature type="signal peptide" evidence="1">
    <location>
        <begin position="1"/>
        <end position="21"/>
    </location>
</feature>
<keyword evidence="1" id="KW-0732">Signal</keyword>
<dbReference type="AlphaFoldDB" id="A0A6J4LQ42"/>
<dbReference type="Gene3D" id="3.90.640.20">
    <property type="entry name" value="Heat-shock cognate protein, ATPase"/>
    <property type="match status" value="1"/>
</dbReference>
<protein>
    <recommendedName>
        <fullName evidence="3">DUF3298 domain-containing protein</fullName>
    </recommendedName>
</protein>
<proteinExistence type="predicted"/>
<dbReference type="EMBL" id="CADCUA010000461">
    <property type="protein sequence ID" value="CAA9334995.1"/>
    <property type="molecule type" value="Genomic_DNA"/>
</dbReference>
<evidence type="ECO:0008006" key="3">
    <source>
        <dbReference type="Google" id="ProtNLM"/>
    </source>
</evidence>
<sequence length="280" mass="29456">MMSAASRQWVMVGVLACAVSACDRAPQQPAAPAPAAVEAAPTVPAAPPPATAPEDVVETTSDYVLGISYPGDAGRYPGLLAELRRYADGARGELLAAVADRKAQPGAPMYDLTLGFTKVSDSPSIVVIAADGSTFTGGEQSRPLLARFVWLVKENRLLTAAELVPDAASWNTISGEVRRQLHMALAQRVDADGLAVVERKAVLQRAGALIDAGTQPKPDSFASYEPVLTRDGKIGALRFVFPPYQVGSYADGTQTVQLSADVLLPHIAPRYRPMFAGTTG</sequence>
<dbReference type="PROSITE" id="PS51257">
    <property type="entry name" value="PROKAR_LIPOPROTEIN"/>
    <property type="match status" value="1"/>
</dbReference>
<gene>
    <name evidence="2" type="ORF">AVDCRST_MAG71-1954</name>
</gene>
<evidence type="ECO:0000256" key="1">
    <source>
        <dbReference type="SAM" id="SignalP"/>
    </source>
</evidence>
<organism evidence="2">
    <name type="scientific">uncultured Lysobacter sp</name>
    <dbReference type="NCBI Taxonomy" id="271060"/>
    <lineage>
        <taxon>Bacteria</taxon>
        <taxon>Pseudomonadati</taxon>
        <taxon>Pseudomonadota</taxon>
        <taxon>Gammaproteobacteria</taxon>
        <taxon>Lysobacterales</taxon>
        <taxon>Lysobacteraceae</taxon>
        <taxon>Lysobacter</taxon>
        <taxon>environmental samples</taxon>
    </lineage>
</organism>
<evidence type="ECO:0000313" key="2">
    <source>
        <dbReference type="EMBL" id="CAA9334995.1"/>
    </source>
</evidence>
<accession>A0A6J4LQ42</accession>
<dbReference type="InterPro" id="IPR037126">
    <property type="entry name" value="PdaC/RsiV-like_sf"/>
</dbReference>